<comment type="caution">
    <text evidence="1">The sequence shown here is derived from an EMBL/GenBank/DDBJ whole genome shotgun (WGS) entry which is preliminary data.</text>
</comment>
<dbReference type="EMBL" id="ABCS01000071">
    <property type="protein sequence ID" value="EDM76174.1"/>
    <property type="molecule type" value="Genomic_DNA"/>
</dbReference>
<accession>A6GD99</accession>
<gene>
    <name evidence="1" type="ORF">PPSIR1_26978</name>
</gene>
<evidence type="ECO:0000313" key="1">
    <source>
        <dbReference type="EMBL" id="EDM76174.1"/>
    </source>
</evidence>
<protein>
    <submittedName>
        <fullName evidence="1">Uncharacterized protein</fullName>
    </submittedName>
</protein>
<dbReference type="OrthoDB" id="5508977at2"/>
<sequence>MFLLALVFSATGCFKTWTVIKASGPPSALQGKAQMAVQFESVNVRVGNKDQMTEQEWLDSREKDEHRDNYTDSMSEANRTFMQGLRQRADGVEFVEGQAAPGQVQMTVSWIQWEEGMWATELVKWPSEATARVIFTLDGETLDEIEVRANQETSMTTADPRARFRTIGKRLGGYTWSFLKSVNG</sequence>
<proteinExistence type="predicted"/>
<dbReference type="Proteomes" id="UP000005801">
    <property type="component" value="Unassembled WGS sequence"/>
</dbReference>
<dbReference type="RefSeq" id="WP_006974690.1">
    <property type="nucleotide sequence ID" value="NZ_ABCS01000071.1"/>
</dbReference>
<dbReference type="AlphaFoldDB" id="A6GD99"/>
<keyword evidence="2" id="KW-1185">Reference proteome</keyword>
<evidence type="ECO:0000313" key="2">
    <source>
        <dbReference type="Proteomes" id="UP000005801"/>
    </source>
</evidence>
<name>A6GD99_9BACT</name>
<organism evidence="1 2">
    <name type="scientific">Plesiocystis pacifica SIR-1</name>
    <dbReference type="NCBI Taxonomy" id="391625"/>
    <lineage>
        <taxon>Bacteria</taxon>
        <taxon>Pseudomonadati</taxon>
        <taxon>Myxococcota</taxon>
        <taxon>Polyangia</taxon>
        <taxon>Nannocystales</taxon>
        <taxon>Nannocystaceae</taxon>
        <taxon>Plesiocystis</taxon>
    </lineage>
</organism>
<reference evidence="1 2" key="1">
    <citation type="submission" date="2007-06" db="EMBL/GenBank/DDBJ databases">
        <authorList>
            <person name="Shimkets L."/>
            <person name="Ferriera S."/>
            <person name="Johnson J."/>
            <person name="Kravitz S."/>
            <person name="Beeson K."/>
            <person name="Sutton G."/>
            <person name="Rogers Y.-H."/>
            <person name="Friedman R."/>
            <person name="Frazier M."/>
            <person name="Venter J.C."/>
        </authorList>
    </citation>
    <scope>NUCLEOTIDE SEQUENCE [LARGE SCALE GENOMIC DNA]</scope>
    <source>
        <strain evidence="1 2">SIR-1</strain>
    </source>
</reference>